<comment type="similarity">
    <text evidence="9 10">Belongs to the thiamine-phosphate synthase family.</text>
</comment>
<dbReference type="InterPro" id="IPR036206">
    <property type="entry name" value="ThiamineP_synth_sf"/>
</dbReference>
<evidence type="ECO:0000313" key="13">
    <source>
        <dbReference type="EMBL" id="GGY83311.1"/>
    </source>
</evidence>
<evidence type="ECO:0000256" key="9">
    <source>
        <dbReference type="HAMAP-Rule" id="MF_00097"/>
    </source>
</evidence>
<dbReference type="PANTHER" id="PTHR20857:SF15">
    <property type="entry name" value="THIAMINE-PHOSPHATE SYNTHASE"/>
    <property type="match status" value="1"/>
</dbReference>
<keyword evidence="3 9" id="KW-0479">Metal-binding</keyword>
<comment type="catalytic activity">
    <reaction evidence="7 9 10">
        <text>2-(2-carboxy-4-methylthiazol-5-yl)ethyl phosphate + 4-amino-2-methyl-5-(diphosphooxymethyl)pyrimidine + 2 H(+) = thiamine phosphate + CO2 + diphosphate</text>
        <dbReference type="Rhea" id="RHEA:47848"/>
        <dbReference type="ChEBI" id="CHEBI:15378"/>
        <dbReference type="ChEBI" id="CHEBI:16526"/>
        <dbReference type="ChEBI" id="CHEBI:33019"/>
        <dbReference type="ChEBI" id="CHEBI:37575"/>
        <dbReference type="ChEBI" id="CHEBI:57841"/>
        <dbReference type="ChEBI" id="CHEBI:62890"/>
        <dbReference type="EC" id="2.5.1.3"/>
    </reaction>
</comment>
<dbReference type="EC" id="2.5.1.3" evidence="9"/>
<sequence>MSTPAFSKGLRPGLYAVTDSALLPEDTLVPAVATALRGGAVLVQYREKRLDQAGRLRQGRALADLCHREGVPLIINDDPLLARDCGADGVHLGQADGSVEEARSLLGEDAIIGVTCHGRLDLAEAASRRGADYLAFGRFHMSGTKPGAPAATPDVLEQARRFGLPRTAIGGITVDNGAPLIRAGADLLAVVGGLFSGDIVQIEDRARAFTRLFAEHHPLFKL</sequence>
<evidence type="ECO:0000256" key="3">
    <source>
        <dbReference type="ARBA" id="ARBA00022723"/>
    </source>
</evidence>
<feature type="binding site" evidence="9">
    <location>
        <position position="145"/>
    </location>
    <ligand>
        <name>4-amino-2-methyl-5-(diphosphooxymethyl)pyrimidine</name>
        <dbReference type="ChEBI" id="CHEBI:57841"/>
    </ligand>
</feature>
<keyword evidence="5 9" id="KW-0784">Thiamine biosynthesis</keyword>
<dbReference type="InterPro" id="IPR013785">
    <property type="entry name" value="Aldolase_TIM"/>
</dbReference>
<comment type="cofactor">
    <cofactor evidence="9">
        <name>Mg(2+)</name>
        <dbReference type="ChEBI" id="CHEBI:18420"/>
    </cofactor>
    <text evidence="9">Binds 1 Mg(2+) ion per subunit.</text>
</comment>
<comment type="caution">
    <text evidence="13">The sequence shown here is derived from an EMBL/GenBank/DDBJ whole genome shotgun (WGS) entry which is preliminary data.</text>
</comment>
<feature type="binding site" evidence="9">
    <location>
        <position position="115"/>
    </location>
    <ligand>
        <name>4-amino-2-methyl-5-(diphosphooxymethyl)pyrimidine</name>
        <dbReference type="ChEBI" id="CHEBI:57841"/>
    </ligand>
</feature>
<dbReference type="InterPro" id="IPR022998">
    <property type="entry name" value="ThiamineP_synth_TenI"/>
</dbReference>
<keyword evidence="14" id="KW-1185">Reference proteome</keyword>
<evidence type="ECO:0000256" key="11">
    <source>
        <dbReference type="RuleBase" id="RU004253"/>
    </source>
</evidence>
<dbReference type="EMBL" id="BMXV01000009">
    <property type="protein sequence ID" value="GGY83311.1"/>
    <property type="molecule type" value="Genomic_DNA"/>
</dbReference>
<keyword evidence="2 9" id="KW-0808">Transferase</keyword>
<evidence type="ECO:0000259" key="12">
    <source>
        <dbReference type="Pfam" id="PF02581"/>
    </source>
</evidence>
<gene>
    <name evidence="9 13" type="primary">thiE</name>
    <name evidence="13" type="ORF">GCM10007071_33260</name>
</gene>
<comment type="catalytic activity">
    <reaction evidence="8 9 10">
        <text>2-[(2R,5Z)-2-carboxy-4-methylthiazol-5(2H)-ylidene]ethyl phosphate + 4-amino-2-methyl-5-(diphosphooxymethyl)pyrimidine + 2 H(+) = thiamine phosphate + CO2 + diphosphate</text>
        <dbReference type="Rhea" id="RHEA:47844"/>
        <dbReference type="ChEBI" id="CHEBI:15378"/>
        <dbReference type="ChEBI" id="CHEBI:16526"/>
        <dbReference type="ChEBI" id="CHEBI:33019"/>
        <dbReference type="ChEBI" id="CHEBI:37575"/>
        <dbReference type="ChEBI" id="CHEBI:57841"/>
        <dbReference type="ChEBI" id="CHEBI:62899"/>
        <dbReference type="EC" id="2.5.1.3"/>
    </reaction>
</comment>
<comment type="caution">
    <text evidence="9">Lacks conserved residue(s) required for the propagation of feature annotation.</text>
</comment>
<dbReference type="InterPro" id="IPR034291">
    <property type="entry name" value="TMP_synthase"/>
</dbReference>
<feature type="binding site" evidence="9">
    <location>
        <position position="96"/>
    </location>
    <ligand>
        <name>Mg(2+)</name>
        <dbReference type="ChEBI" id="CHEBI:18420"/>
    </ligand>
</feature>
<dbReference type="PANTHER" id="PTHR20857">
    <property type="entry name" value="THIAMINE-PHOSPHATE PYROPHOSPHORYLASE"/>
    <property type="match status" value="1"/>
</dbReference>
<feature type="binding site" evidence="9">
    <location>
        <begin position="142"/>
        <end position="144"/>
    </location>
    <ligand>
        <name>2-[(2R,5Z)-2-carboxy-4-methylthiazol-5(2H)-ylidene]ethyl phosphate</name>
        <dbReference type="ChEBI" id="CHEBI:62899"/>
    </ligand>
</feature>
<dbReference type="HAMAP" id="MF_00097">
    <property type="entry name" value="TMP_synthase"/>
    <property type="match status" value="1"/>
</dbReference>
<organism evidence="13 14">
    <name type="scientific">Marinobacter zhanjiangensis</name>
    <dbReference type="NCBI Taxonomy" id="578215"/>
    <lineage>
        <taxon>Bacteria</taxon>
        <taxon>Pseudomonadati</taxon>
        <taxon>Pseudomonadota</taxon>
        <taxon>Gammaproteobacteria</taxon>
        <taxon>Pseudomonadales</taxon>
        <taxon>Marinobacteraceae</taxon>
        <taxon>Marinobacter</taxon>
    </lineage>
</organism>
<feature type="binding site" evidence="9">
    <location>
        <position position="171"/>
    </location>
    <ligand>
        <name>2-[(2R,5Z)-2-carboxy-4-methylthiazol-5(2H)-ylidene]ethyl phosphate</name>
        <dbReference type="ChEBI" id="CHEBI:62899"/>
    </ligand>
</feature>
<dbReference type="RefSeq" id="WP_189577978.1">
    <property type="nucleotide sequence ID" value="NZ_BMXV01000009.1"/>
</dbReference>
<accession>A0ABQ3BC30</accession>
<feature type="binding site" evidence="9">
    <location>
        <position position="77"/>
    </location>
    <ligand>
        <name>Mg(2+)</name>
        <dbReference type="ChEBI" id="CHEBI:18420"/>
    </ligand>
</feature>
<evidence type="ECO:0000256" key="8">
    <source>
        <dbReference type="ARBA" id="ARBA00047883"/>
    </source>
</evidence>
<comment type="function">
    <text evidence="9">Condenses 4-methyl-5-(beta-hydroxyethyl)thiazole monophosphate (THZ-P) and 2-methyl-4-amino-5-hydroxymethyl pyrimidine pyrophosphate (HMP-PP) to form thiamine monophosphate (TMP).</text>
</comment>
<dbReference type="NCBIfam" id="TIGR00693">
    <property type="entry name" value="thiE"/>
    <property type="match status" value="1"/>
</dbReference>
<evidence type="ECO:0000256" key="7">
    <source>
        <dbReference type="ARBA" id="ARBA00047851"/>
    </source>
</evidence>
<name>A0ABQ3BC30_9GAMM</name>
<dbReference type="Pfam" id="PF02581">
    <property type="entry name" value="TMP-TENI"/>
    <property type="match status" value="1"/>
</dbReference>
<evidence type="ECO:0000256" key="1">
    <source>
        <dbReference type="ARBA" id="ARBA00005165"/>
    </source>
</evidence>
<reference evidence="14" key="1">
    <citation type="journal article" date="2019" name="Int. J. Syst. Evol. Microbiol.">
        <title>The Global Catalogue of Microorganisms (GCM) 10K type strain sequencing project: providing services to taxonomists for standard genome sequencing and annotation.</title>
        <authorList>
            <consortium name="The Broad Institute Genomics Platform"/>
            <consortium name="The Broad Institute Genome Sequencing Center for Infectious Disease"/>
            <person name="Wu L."/>
            <person name="Ma J."/>
        </authorList>
    </citation>
    <scope>NUCLEOTIDE SEQUENCE [LARGE SCALE GENOMIC DNA]</scope>
    <source>
        <strain evidence="14">KCTC 22280</strain>
    </source>
</reference>
<dbReference type="CDD" id="cd00564">
    <property type="entry name" value="TMP_TenI"/>
    <property type="match status" value="1"/>
</dbReference>
<feature type="binding site" evidence="9">
    <location>
        <begin position="44"/>
        <end position="48"/>
    </location>
    <ligand>
        <name>4-amino-2-methyl-5-(diphosphooxymethyl)pyrimidine</name>
        <dbReference type="ChEBI" id="CHEBI:57841"/>
    </ligand>
</feature>
<feature type="binding site" evidence="9">
    <location>
        <position position="76"/>
    </location>
    <ligand>
        <name>4-amino-2-methyl-5-(diphosphooxymethyl)pyrimidine</name>
        <dbReference type="ChEBI" id="CHEBI:57841"/>
    </ligand>
</feature>
<keyword evidence="4 9" id="KW-0460">Magnesium</keyword>
<evidence type="ECO:0000256" key="4">
    <source>
        <dbReference type="ARBA" id="ARBA00022842"/>
    </source>
</evidence>
<evidence type="ECO:0000256" key="6">
    <source>
        <dbReference type="ARBA" id="ARBA00047334"/>
    </source>
</evidence>
<comment type="pathway">
    <text evidence="1 9 11">Cofactor biosynthesis; thiamine diphosphate biosynthesis; thiamine phosphate from 4-amino-2-methyl-5-diphosphomethylpyrimidine and 4-methyl-5-(2-phosphoethyl)-thiazole: step 1/1.</text>
</comment>
<dbReference type="Proteomes" id="UP000601597">
    <property type="component" value="Unassembled WGS sequence"/>
</dbReference>
<protein>
    <recommendedName>
        <fullName evidence="9">Thiamine-phosphate synthase</fullName>
        <shortName evidence="9">TP synthase</shortName>
        <shortName evidence="9">TPS</shortName>
        <ecNumber evidence="9">2.5.1.3</ecNumber>
    </recommendedName>
    <alternativeName>
        <fullName evidence="9">Thiamine-phosphate pyrophosphorylase</fullName>
        <shortName evidence="9">TMP pyrophosphorylase</shortName>
        <shortName evidence="9">TMP-PPase</shortName>
    </alternativeName>
</protein>
<comment type="catalytic activity">
    <reaction evidence="6 9 10">
        <text>4-methyl-5-(2-phosphooxyethyl)-thiazole + 4-amino-2-methyl-5-(diphosphooxymethyl)pyrimidine + H(+) = thiamine phosphate + diphosphate</text>
        <dbReference type="Rhea" id="RHEA:22328"/>
        <dbReference type="ChEBI" id="CHEBI:15378"/>
        <dbReference type="ChEBI" id="CHEBI:33019"/>
        <dbReference type="ChEBI" id="CHEBI:37575"/>
        <dbReference type="ChEBI" id="CHEBI:57841"/>
        <dbReference type="ChEBI" id="CHEBI:58296"/>
        <dbReference type="EC" id="2.5.1.3"/>
    </reaction>
</comment>
<evidence type="ECO:0000256" key="5">
    <source>
        <dbReference type="ARBA" id="ARBA00022977"/>
    </source>
</evidence>
<dbReference type="Gene3D" id="3.20.20.70">
    <property type="entry name" value="Aldolase class I"/>
    <property type="match status" value="1"/>
</dbReference>
<evidence type="ECO:0000256" key="10">
    <source>
        <dbReference type="RuleBase" id="RU003826"/>
    </source>
</evidence>
<dbReference type="SUPFAM" id="SSF51391">
    <property type="entry name" value="Thiamin phosphate synthase"/>
    <property type="match status" value="1"/>
</dbReference>
<evidence type="ECO:0000313" key="14">
    <source>
        <dbReference type="Proteomes" id="UP000601597"/>
    </source>
</evidence>
<evidence type="ECO:0000256" key="2">
    <source>
        <dbReference type="ARBA" id="ARBA00022679"/>
    </source>
</evidence>
<proteinExistence type="inferred from homology"/>
<feature type="domain" description="Thiamine phosphate synthase/TenI" evidence="12">
    <location>
        <begin position="14"/>
        <end position="193"/>
    </location>
</feature>